<evidence type="ECO:0000313" key="2">
    <source>
        <dbReference type="EMBL" id="KAK6915219.1"/>
    </source>
</evidence>
<evidence type="ECO:0000256" key="1">
    <source>
        <dbReference type="SAM" id="MobiDB-lite"/>
    </source>
</evidence>
<feature type="compositionally biased region" description="Polar residues" evidence="1">
    <location>
        <begin position="1"/>
        <end position="12"/>
    </location>
</feature>
<gene>
    <name evidence="2" type="ORF">RJ641_020336</name>
</gene>
<dbReference type="EMBL" id="JBAMMX010000025">
    <property type="protein sequence ID" value="KAK6915219.1"/>
    <property type="molecule type" value="Genomic_DNA"/>
</dbReference>
<dbReference type="Proteomes" id="UP001370490">
    <property type="component" value="Unassembled WGS sequence"/>
</dbReference>
<accession>A0AAN8UJL0</accession>
<sequence length="228" mass="25855">MEHAATSNALPQNPTPKLPNNSSSKGMRKLATAQELISHYESKGLQPHEASIKAIEDLQATLFRVVASGRARKEKSMAESSRNMDTRLAILEWKLDSKPGYAQSVAIGVTSAAIWQGISHIAPHSDELDYNHGVFWKGAVHWVGKGKLALQFDVEREVLQRMQMPPIHEDWSERRWKYFGESGEHLYLIEVYEATTFNVMEMERDYSGWFVSHRVNLTAVAAEFPEMK</sequence>
<comment type="caution">
    <text evidence="2">The sequence shown here is derived from an EMBL/GenBank/DDBJ whole genome shotgun (WGS) entry which is preliminary data.</text>
</comment>
<keyword evidence="3" id="KW-1185">Reference proteome</keyword>
<name>A0AAN8UJL0_9MAGN</name>
<evidence type="ECO:0000313" key="3">
    <source>
        <dbReference type="Proteomes" id="UP001370490"/>
    </source>
</evidence>
<dbReference type="AlphaFoldDB" id="A0AAN8UJL0"/>
<protein>
    <submittedName>
        <fullName evidence="2">Uncharacterized protein</fullName>
    </submittedName>
</protein>
<reference evidence="2 3" key="1">
    <citation type="submission" date="2023-12" db="EMBL/GenBank/DDBJ databases">
        <title>A high-quality genome assembly for Dillenia turbinata (Dilleniales).</title>
        <authorList>
            <person name="Chanderbali A."/>
        </authorList>
    </citation>
    <scope>NUCLEOTIDE SEQUENCE [LARGE SCALE GENOMIC DNA]</scope>
    <source>
        <strain evidence="2">LSX21</strain>
        <tissue evidence="2">Leaf</tissue>
    </source>
</reference>
<feature type="region of interest" description="Disordered" evidence="1">
    <location>
        <begin position="1"/>
        <end position="26"/>
    </location>
</feature>
<organism evidence="2 3">
    <name type="scientific">Dillenia turbinata</name>
    <dbReference type="NCBI Taxonomy" id="194707"/>
    <lineage>
        <taxon>Eukaryota</taxon>
        <taxon>Viridiplantae</taxon>
        <taxon>Streptophyta</taxon>
        <taxon>Embryophyta</taxon>
        <taxon>Tracheophyta</taxon>
        <taxon>Spermatophyta</taxon>
        <taxon>Magnoliopsida</taxon>
        <taxon>eudicotyledons</taxon>
        <taxon>Gunneridae</taxon>
        <taxon>Pentapetalae</taxon>
        <taxon>Dilleniales</taxon>
        <taxon>Dilleniaceae</taxon>
        <taxon>Dillenia</taxon>
    </lineage>
</organism>
<proteinExistence type="predicted"/>